<dbReference type="InterPro" id="IPR001731">
    <property type="entry name" value="ALAD"/>
</dbReference>
<sequence>GSDDPNASEEIPSLPNQKRLGCNKIVEHLESLVKKNLSSVILFGVVSSEVKDAVGSHADSKDSVVVTAVKILKQNFPTVTVICDVCLCPYTDHGHCGILHEGRMCVEKSVARLAEIATKYAIAGEPPVNGFLC</sequence>
<dbReference type="GO" id="GO:0004655">
    <property type="term" value="F:porphobilinogen synthase activity"/>
    <property type="evidence" value="ECO:0007669"/>
    <property type="project" value="UniProtKB-EC"/>
</dbReference>
<dbReference type="EC" id="4.2.1.24" evidence="3"/>
<evidence type="ECO:0000256" key="2">
    <source>
        <dbReference type="ARBA" id="ARBA00008055"/>
    </source>
</evidence>
<comment type="function">
    <text evidence="7">Catalyzes an early step in the biosynthesis of tetrapyrroles. Binds two molecules of 5-aminolevulinate per subunit, each at a distinct site, and catalyzes their condensation to form porphobilinogen.</text>
</comment>
<dbReference type="GO" id="GO:0006782">
    <property type="term" value="P:protoporphyrinogen IX biosynthetic process"/>
    <property type="evidence" value="ECO:0007669"/>
    <property type="project" value="UniProtKB-UniPathway"/>
</dbReference>
<reference evidence="11" key="1">
    <citation type="submission" date="2019-05" db="EMBL/GenBank/DDBJ databases">
        <title>Annotation for the trematode Fasciolopsis buski.</title>
        <authorList>
            <person name="Choi Y.-J."/>
        </authorList>
    </citation>
    <scope>NUCLEOTIDE SEQUENCE</scope>
    <source>
        <strain evidence="11">HT</strain>
        <tissue evidence="11">Whole worm</tissue>
    </source>
</reference>
<organism evidence="11 12">
    <name type="scientific">Fasciolopsis buskii</name>
    <dbReference type="NCBI Taxonomy" id="27845"/>
    <lineage>
        <taxon>Eukaryota</taxon>
        <taxon>Metazoa</taxon>
        <taxon>Spiralia</taxon>
        <taxon>Lophotrochozoa</taxon>
        <taxon>Platyhelminthes</taxon>
        <taxon>Trematoda</taxon>
        <taxon>Digenea</taxon>
        <taxon>Plagiorchiida</taxon>
        <taxon>Echinostomata</taxon>
        <taxon>Echinostomatoidea</taxon>
        <taxon>Fasciolidae</taxon>
        <taxon>Fasciolopsis</taxon>
    </lineage>
</organism>
<evidence type="ECO:0000256" key="4">
    <source>
        <dbReference type="ARBA" id="ARBA00023133"/>
    </source>
</evidence>
<evidence type="ECO:0000256" key="3">
    <source>
        <dbReference type="ARBA" id="ARBA00012053"/>
    </source>
</evidence>
<dbReference type="GO" id="GO:0008270">
    <property type="term" value="F:zinc ion binding"/>
    <property type="evidence" value="ECO:0007669"/>
    <property type="project" value="TreeGrafter"/>
</dbReference>
<dbReference type="SMART" id="SM01004">
    <property type="entry name" value="ALAD"/>
    <property type="match status" value="1"/>
</dbReference>
<dbReference type="UniPathway" id="UPA00251">
    <property type="reaction ID" value="UER00318"/>
</dbReference>
<dbReference type="EMBL" id="LUCM01011036">
    <property type="protein sequence ID" value="KAA0184563.1"/>
    <property type="molecule type" value="Genomic_DNA"/>
</dbReference>
<dbReference type="Gene3D" id="3.20.20.70">
    <property type="entry name" value="Aldolase class I"/>
    <property type="match status" value="1"/>
</dbReference>
<evidence type="ECO:0000256" key="8">
    <source>
        <dbReference type="ARBA" id="ARBA00025861"/>
    </source>
</evidence>
<evidence type="ECO:0000256" key="1">
    <source>
        <dbReference type="ARBA" id="ARBA00004694"/>
    </source>
</evidence>
<dbReference type="PANTHER" id="PTHR11458:SF0">
    <property type="entry name" value="DELTA-AMINOLEVULINIC ACID DEHYDRATASE"/>
    <property type="match status" value="1"/>
</dbReference>
<dbReference type="OrthoDB" id="1530at2759"/>
<dbReference type="AlphaFoldDB" id="A0A8E0VF01"/>
<protein>
    <recommendedName>
        <fullName evidence="3">porphobilinogen synthase</fullName>
        <ecNumber evidence="3">4.2.1.24</ecNumber>
    </recommendedName>
    <alternativeName>
        <fullName evidence="9">Porphobilinogen synthase</fullName>
    </alternativeName>
</protein>
<comment type="caution">
    <text evidence="11">The sequence shown here is derived from an EMBL/GenBank/DDBJ whole genome shotgun (WGS) entry which is preliminary data.</text>
</comment>
<comment type="similarity">
    <text evidence="2">Belongs to the ALAD family.</text>
</comment>
<proteinExistence type="inferred from homology"/>
<feature type="non-terminal residue" evidence="11">
    <location>
        <position position="133"/>
    </location>
</feature>
<evidence type="ECO:0000313" key="11">
    <source>
        <dbReference type="EMBL" id="KAA0184563.1"/>
    </source>
</evidence>
<comment type="pathway">
    <text evidence="1">Porphyrin-containing compound metabolism; protoporphyrin-IX biosynthesis; coproporphyrinogen-III from 5-aminolevulinate: step 1/4.</text>
</comment>
<name>A0A8E0VF01_9TREM</name>
<evidence type="ECO:0000256" key="7">
    <source>
        <dbReference type="ARBA" id="ARBA00025628"/>
    </source>
</evidence>
<keyword evidence="6" id="KW-0627">Porphyrin biosynthesis</keyword>
<keyword evidence="4" id="KW-0350">Heme biosynthesis</keyword>
<dbReference type="Proteomes" id="UP000728185">
    <property type="component" value="Unassembled WGS sequence"/>
</dbReference>
<evidence type="ECO:0000256" key="9">
    <source>
        <dbReference type="ARBA" id="ARBA00032837"/>
    </source>
</evidence>
<dbReference type="PANTHER" id="PTHR11458">
    <property type="entry name" value="DELTA-AMINOLEVULINIC ACID DEHYDRATASE"/>
    <property type="match status" value="1"/>
</dbReference>
<dbReference type="InterPro" id="IPR013785">
    <property type="entry name" value="Aldolase_TIM"/>
</dbReference>
<dbReference type="GO" id="GO:0005829">
    <property type="term" value="C:cytosol"/>
    <property type="evidence" value="ECO:0007669"/>
    <property type="project" value="TreeGrafter"/>
</dbReference>
<keyword evidence="5" id="KW-0456">Lyase</keyword>
<evidence type="ECO:0000256" key="10">
    <source>
        <dbReference type="ARBA" id="ARBA00047651"/>
    </source>
</evidence>
<evidence type="ECO:0000256" key="5">
    <source>
        <dbReference type="ARBA" id="ARBA00023239"/>
    </source>
</evidence>
<comment type="catalytic activity">
    <reaction evidence="10">
        <text>2 5-aminolevulinate = porphobilinogen + 2 H2O + H(+)</text>
        <dbReference type="Rhea" id="RHEA:24064"/>
        <dbReference type="ChEBI" id="CHEBI:15377"/>
        <dbReference type="ChEBI" id="CHEBI:15378"/>
        <dbReference type="ChEBI" id="CHEBI:58126"/>
        <dbReference type="ChEBI" id="CHEBI:356416"/>
        <dbReference type="EC" id="4.2.1.24"/>
    </reaction>
</comment>
<gene>
    <name evidence="11" type="ORF">FBUS_11136</name>
</gene>
<dbReference type="Pfam" id="PF00490">
    <property type="entry name" value="ALAD"/>
    <property type="match status" value="1"/>
</dbReference>
<evidence type="ECO:0000313" key="12">
    <source>
        <dbReference type="Proteomes" id="UP000728185"/>
    </source>
</evidence>
<evidence type="ECO:0000256" key="6">
    <source>
        <dbReference type="ARBA" id="ARBA00023244"/>
    </source>
</evidence>
<comment type="subunit">
    <text evidence="8">Homooctamer; active form. Homohexamer; low activity form.</text>
</comment>
<dbReference type="SUPFAM" id="SSF51569">
    <property type="entry name" value="Aldolase"/>
    <property type="match status" value="1"/>
</dbReference>
<keyword evidence="12" id="KW-1185">Reference proteome</keyword>
<accession>A0A8E0VF01</accession>